<dbReference type="Proteomes" id="UP000028252">
    <property type="component" value="Unassembled WGS sequence"/>
</dbReference>
<accession>A0A081G3F1</accession>
<evidence type="ECO:0000313" key="8">
    <source>
        <dbReference type="EMBL" id="KEA65306.1"/>
    </source>
</evidence>
<feature type="chain" id="PRO_5001757626" evidence="6">
    <location>
        <begin position="24"/>
        <end position="130"/>
    </location>
</feature>
<evidence type="ECO:0000256" key="2">
    <source>
        <dbReference type="ARBA" id="ARBA00022723"/>
    </source>
</evidence>
<comment type="caution">
    <text evidence="8">The sequence shown here is derived from an EMBL/GenBank/DDBJ whole genome shotgun (WGS) entry which is preliminary data.</text>
</comment>
<name>A0A081G3F1_9GAMM</name>
<dbReference type="Gene3D" id="1.10.760.10">
    <property type="entry name" value="Cytochrome c-like domain"/>
    <property type="match status" value="1"/>
</dbReference>
<evidence type="ECO:0000256" key="4">
    <source>
        <dbReference type="PROSITE-ProRule" id="PRU00433"/>
    </source>
</evidence>
<dbReference type="RefSeq" id="WP_036182719.1">
    <property type="nucleotide sequence ID" value="NZ_JMQN01000011.1"/>
</dbReference>
<dbReference type="EC" id="1.10.2.2" evidence="8"/>
<keyword evidence="1 4" id="KW-0349">Heme</keyword>
<gene>
    <name evidence="8" type="ORF">ADIMK_0263</name>
</gene>
<dbReference type="InterPro" id="IPR015170">
    <property type="entry name" value="DUF1924_SHP"/>
</dbReference>
<dbReference type="eggNOG" id="COG2010">
    <property type="taxonomic scope" value="Bacteria"/>
</dbReference>
<keyword evidence="3 4" id="KW-0408">Iron</keyword>
<keyword evidence="6" id="KW-0732">Signal</keyword>
<protein>
    <submittedName>
        <fullName evidence="8">Ubiquinol--cytochrome c reductase, cytochrome B subunit</fullName>
        <ecNumber evidence="8">1.10.2.2</ecNumber>
    </submittedName>
</protein>
<proteinExistence type="predicted"/>
<evidence type="ECO:0000259" key="7">
    <source>
        <dbReference type="PROSITE" id="PS51007"/>
    </source>
</evidence>
<dbReference type="GO" id="GO:0020037">
    <property type="term" value="F:heme binding"/>
    <property type="evidence" value="ECO:0007669"/>
    <property type="project" value="InterPro"/>
</dbReference>
<dbReference type="EMBL" id="JMQN01000011">
    <property type="protein sequence ID" value="KEA65306.1"/>
    <property type="molecule type" value="Genomic_DNA"/>
</dbReference>
<dbReference type="Pfam" id="PF09086">
    <property type="entry name" value="DUF1924"/>
    <property type="match status" value="1"/>
</dbReference>
<dbReference type="PROSITE" id="PS51007">
    <property type="entry name" value="CYTC"/>
    <property type="match status" value="1"/>
</dbReference>
<evidence type="ECO:0000256" key="5">
    <source>
        <dbReference type="SAM" id="MobiDB-lite"/>
    </source>
</evidence>
<feature type="region of interest" description="Disordered" evidence="5">
    <location>
        <begin position="66"/>
        <end position="85"/>
    </location>
</feature>
<evidence type="ECO:0000256" key="6">
    <source>
        <dbReference type="SAM" id="SignalP"/>
    </source>
</evidence>
<feature type="signal peptide" evidence="6">
    <location>
        <begin position="1"/>
        <end position="23"/>
    </location>
</feature>
<evidence type="ECO:0000313" key="9">
    <source>
        <dbReference type="Proteomes" id="UP000028252"/>
    </source>
</evidence>
<dbReference type="GO" id="GO:0046872">
    <property type="term" value="F:metal ion binding"/>
    <property type="evidence" value="ECO:0007669"/>
    <property type="project" value="UniProtKB-KW"/>
</dbReference>
<feature type="domain" description="Cytochrome c" evidence="7">
    <location>
        <begin position="42"/>
        <end position="130"/>
    </location>
</feature>
<dbReference type="AlphaFoldDB" id="A0A081G3F1"/>
<dbReference type="InterPro" id="IPR036909">
    <property type="entry name" value="Cyt_c-like_dom_sf"/>
</dbReference>
<organism evidence="8 9">
    <name type="scientific">Marinobacterium lacunae</name>
    <dbReference type="NCBI Taxonomy" id="1232683"/>
    <lineage>
        <taxon>Bacteria</taxon>
        <taxon>Pseudomonadati</taxon>
        <taxon>Pseudomonadota</taxon>
        <taxon>Gammaproteobacteria</taxon>
        <taxon>Oceanospirillales</taxon>
        <taxon>Oceanospirillaceae</taxon>
        <taxon>Marinobacterium</taxon>
    </lineage>
</organism>
<keyword evidence="8" id="KW-0560">Oxidoreductase</keyword>
<evidence type="ECO:0000256" key="3">
    <source>
        <dbReference type="ARBA" id="ARBA00023004"/>
    </source>
</evidence>
<sequence length="130" mass="14283">MSGFKGIAMAALIIGSLQGVAQASEATDRLLKEYLQQGVSTFDASAGEAFWNREFEGGSCAGCHTKDPKQLGRHQRTRKPIEPMAPSVNSQRLTDVKQINKWFLRNCKGVLGRECSAQEKGDVLTWLQAQ</sequence>
<keyword evidence="2 4" id="KW-0479">Metal-binding</keyword>
<dbReference type="SUPFAM" id="SSF46626">
    <property type="entry name" value="Cytochrome c"/>
    <property type="match status" value="1"/>
</dbReference>
<dbReference type="InterPro" id="IPR009056">
    <property type="entry name" value="Cyt_c-like_dom"/>
</dbReference>
<dbReference type="STRING" id="1232683.ADIMK_0263"/>
<dbReference type="GO" id="GO:0009055">
    <property type="term" value="F:electron transfer activity"/>
    <property type="evidence" value="ECO:0007669"/>
    <property type="project" value="InterPro"/>
</dbReference>
<keyword evidence="9" id="KW-1185">Reference proteome</keyword>
<reference evidence="8 9" key="1">
    <citation type="submission" date="2014-04" db="EMBL/GenBank/DDBJ databases">
        <title>Marinobacterium kochiensis sp. nov., isolated from sediment sample collected from Kochi backwaters in Kerala, India.</title>
        <authorList>
            <person name="Singh A."/>
            <person name="Pinnaka A.K."/>
        </authorList>
    </citation>
    <scope>NUCLEOTIDE SEQUENCE [LARGE SCALE GENOMIC DNA]</scope>
    <source>
        <strain evidence="8 9">AK27</strain>
    </source>
</reference>
<evidence type="ECO:0000256" key="1">
    <source>
        <dbReference type="ARBA" id="ARBA00022617"/>
    </source>
</evidence>
<dbReference type="GO" id="GO:0016491">
    <property type="term" value="F:oxidoreductase activity"/>
    <property type="evidence" value="ECO:0007669"/>
    <property type="project" value="UniProtKB-KW"/>
</dbReference>
<dbReference type="PATRIC" id="fig|1232683.4.peg.258"/>